<name>A0ABT7E390_9NEIS</name>
<accession>A0ABT7E390</accession>
<protein>
    <submittedName>
        <fullName evidence="1">Uncharacterized protein</fullName>
    </submittedName>
</protein>
<comment type="caution">
    <text evidence="1">The sequence shown here is derived from an EMBL/GenBank/DDBJ whole genome shotgun (WGS) entry which is preliminary data.</text>
</comment>
<evidence type="ECO:0000313" key="2">
    <source>
        <dbReference type="Proteomes" id="UP001172778"/>
    </source>
</evidence>
<sequence length="85" mass="9617">MSLHTIAYHDVLLACVKDGDDLEAALLKLETNAHIKIDRSEMTVHRGLLLVDAIEDSDEVVWQGSKLGFLTDEHGRQYEFAVRRP</sequence>
<dbReference type="Proteomes" id="UP001172778">
    <property type="component" value="Unassembled WGS sequence"/>
</dbReference>
<reference evidence="1" key="1">
    <citation type="submission" date="2023-03" db="EMBL/GenBank/DDBJ databases">
        <title>Chitinimonas shenzhenensis gen. nov., sp. nov., a novel member of family Burkholderiaceae isolated from activated sludge collected in Shen Zhen, China.</title>
        <authorList>
            <person name="Wang X."/>
        </authorList>
    </citation>
    <scope>NUCLEOTIDE SEQUENCE</scope>
    <source>
        <strain evidence="1">DQS-5</strain>
    </source>
</reference>
<evidence type="ECO:0000313" key="1">
    <source>
        <dbReference type="EMBL" id="MDK2126770.1"/>
    </source>
</evidence>
<proteinExistence type="predicted"/>
<keyword evidence="2" id="KW-1185">Reference proteome</keyword>
<dbReference type="RefSeq" id="WP_284103091.1">
    <property type="nucleotide sequence ID" value="NZ_JARRAF010000050.1"/>
</dbReference>
<dbReference type="EMBL" id="JARRAF010000050">
    <property type="protein sequence ID" value="MDK2126770.1"/>
    <property type="molecule type" value="Genomic_DNA"/>
</dbReference>
<gene>
    <name evidence="1" type="ORF">PZA18_22240</name>
</gene>
<organism evidence="1 2">
    <name type="scientific">Parachitinimonas caeni</name>
    <dbReference type="NCBI Taxonomy" id="3031301"/>
    <lineage>
        <taxon>Bacteria</taxon>
        <taxon>Pseudomonadati</taxon>
        <taxon>Pseudomonadota</taxon>
        <taxon>Betaproteobacteria</taxon>
        <taxon>Neisseriales</taxon>
        <taxon>Chitinibacteraceae</taxon>
        <taxon>Parachitinimonas</taxon>
    </lineage>
</organism>